<dbReference type="RefSeq" id="WP_174496019.1">
    <property type="nucleotide sequence ID" value="NZ_CADDWK010000005.1"/>
</dbReference>
<organism evidence="3 4">
    <name type="scientific">Salirhabdus euzebyi</name>
    <dbReference type="NCBI Taxonomy" id="394506"/>
    <lineage>
        <taxon>Bacteria</taxon>
        <taxon>Bacillati</taxon>
        <taxon>Bacillota</taxon>
        <taxon>Bacilli</taxon>
        <taxon>Bacillales</taxon>
        <taxon>Bacillaceae</taxon>
        <taxon>Salirhabdus</taxon>
    </lineage>
</organism>
<evidence type="ECO:0000256" key="1">
    <source>
        <dbReference type="ARBA" id="ARBA00008007"/>
    </source>
</evidence>
<dbReference type="InterPro" id="IPR029057">
    <property type="entry name" value="PRTase-like"/>
</dbReference>
<feature type="domain" description="Phosphoribosyltransferase" evidence="2">
    <location>
        <begin position="138"/>
        <end position="226"/>
    </location>
</feature>
<comment type="caution">
    <text evidence="3">The sequence shown here is derived from an EMBL/GenBank/DDBJ whole genome shotgun (WGS) entry which is preliminary data.</text>
</comment>
<dbReference type="InterPro" id="IPR051910">
    <property type="entry name" value="ComF/GntX_DNA_util-trans"/>
</dbReference>
<gene>
    <name evidence="3" type="ORF">HNQ94_002082</name>
</gene>
<dbReference type="Gene3D" id="3.40.50.2020">
    <property type="match status" value="1"/>
</dbReference>
<evidence type="ECO:0000313" key="4">
    <source>
        <dbReference type="Proteomes" id="UP000581688"/>
    </source>
</evidence>
<dbReference type="PANTHER" id="PTHR47505:SF1">
    <property type="entry name" value="DNA UTILIZATION PROTEIN YHGH"/>
    <property type="match status" value="1"/>
</dbReference>
<dbReference type="SUPFAM" id="SSF53271">
    <property type="entry name" value="PRTase-like"/>
    <property type="match status" value="1"/>
</dbReference>
<dbReference type="InterPro" id="IPR000836">
    <property type="entry name" value="PRTase_dom"/>
</dbReference>
<evidence type="ECO:0000259" key="2">
    <source>
        <dbReference type="Pfam" id="PF00156"/>
    </source>
</evidence>
<keyword evidence="4" id="KW-1185">Reference proteome</keyword>
<name>A0A841Q5K0_9BACI</name>
<accession>A0A841Q5K0</accession>
<reference evidence="3 4" key="1">
    <citation type="submission" date="2020-08" db="EMBL/GenBank/DDBJ databases">
        <title>Genomic Encyclopedia of Type Strains, Phase IV (KMG-IV): sequencing the most valuable type-strain genomes for metagenomic binning, comparative biology and taxonomic classification.</title>
        <authorList>
            <person name="Goeker M."/>
        </authorList>
    </citation>
    <scope>NUCLEOTIDE SEQUENCE [LARGE SCALE GENOMIC DNA]</scope>
    <source>
        <strain evidence="3 4">DSM 19612</strain>
    </source>
</reference>
<dbReference type="CDD" id="cd06223">
    <property type="entry name" value="PRTases_typeI"/>
    <property type="match status" value="1"/>
</dbReference>
<protein>
    <submittedName>
        <fullName evidence="3">Competence protein ComFC</fullName>
    </submittedName>
</protein>
<proteinExistence type="inferred from homology"/>
<dbReference type="Proteomes" id="UP000581688">
    <property type="component" value="Unassembled WGS sequence"/>
</dbReference>
<dbReference type="PANTHER" id="PTHR47505">
    <property type="entry name" value="DNA UTILIZATION PROTEIN YHGH"/>
    <property type="match status" value="1"/>
</dbReference>
<dbReference type="EMBL" id="JACHGH010000005">
    <property type="protein sequence ID" value="MBB6453633.1"/>
    <property type="molecule type" value="Genomic_DNA"/>
</dbReference>
<dbReference type="AlphaFoldDB" id="A0A841Q5K0"/>
<dbReference type="Pfam" id="PF00156">
    <property type="entry name" value="Pribosyltran"/>
    <property type="match status" value="1"/>
</dbReference>
<comment type="similarity">
    <text evidence="1">Belongs to the ComF/GntX family.</text>
</comment>
<evidence type="ECO:0000313" key="3">
    <source>
        <dbReference type="EMBL" id="MBB6453633.1"/>
    </source>
</evidence>
<sequence length="227" mass="26289">MNCLWCHDDIMPDITWLNFWNPFYEPGKICTTCKEGFPIIVDHVCPMCSRPSKNEEVCGDCQRWSNSEAFQGALERNVSVFSYTPIMKDMMAKWKYRGDYELIHMFSEDVRKKFKEAFGKSKATLVPIPLSSSREKERGFNQAKAIAMLLKRPIESVLTRVQDEKQSKKTRQERMEAENPFQLVKEVKGEIILIDDIYTTGMTLHWAAELLKKGGSTKIQSFTLIRS</sequence>